<dbReference type="EMBL" id="UXUI01009471">
    <property type="protein sequence ID" value="VDD93786.1"/>
    <property type="molecule type" value="Genomic_DNA"/>
</dbReference>
<evidence type="ECO:0000313" key="3">
    <source>
        <dbReference type="WBParaSite" id="EVEC_0000909601-mRNA-1"/>
    </source>
</evidence>
<reference evidence="1 2" key="2">
    <citation type="submission" date="2018-10" db="EMBL/GenBank/DDBJ databases">
        <authorList>
            <consortium name="Pathogen Informatics"/>
        </authorList>
    </citation>
    <scope>NUCLEOTIDE SEQUENCE [LARGE SCALE GENOMIC DNA]</scope>
</reference>
<proteinExistence type="predicted"/>
<name>A0A0N4VEI5_ENTVE</name>
<evidence type="ECO:0000313" key="2">
    <source>
        <dbReference type="Proteomes" id="UP000274131"/>
    </source>
</evidence>
<evidence type="ECO:0000313" key="1">
    <source>
        <dbReference type="EMBL" id="VDD93786.1"/>
    </source>
</evidence>
<protein>
    <submittedName>
        <fullName evidence="3">Secreted protein</fullName>
    </submittedName>
</protein>
<sequence>MGHFVAARKHGSGLPRILPDSKNFLTAPSTRRMRKHFSSSNLLRFISRFLILSLWFLAGSSQMAVAHCKSVGLENMLGSDLPLYKVSQRNFTMLTVRSELKGSA</sequence>
<reference evidence="3" key="1">
    <citation type="submission" date="2017-02" db="UniProtKB">
        <authorList>
            <consortium name="WormBaseParasite"/>
        </authorList>
    </citation>
    <scope>IDENTIFICATION</scope>
</reference>
<organism evidence="3">
    <name type="scientific">Enterobius vermicularis</name>
    <name type="common">Human pinworm</name>
    <dbReference type="NCBI Taxonomy" id="51028"/>
    <lineage>
        <taxon>Eukaryota</taxon>
        <taxon>Metazoa</taxon>
        <taxon>Ecdysozoa</taxon>
        <taxon>Nematoda</taxon>
        <taxon>Chromadorea</taxon>
        <taxon>Rhabditida</taxon>
        <taxon>Spirurina</taxon>
        <taxon>Oxyuridomorpha</taxon>
        <taxon>Oxyuroidea</taxon>
        <taxon>Oxyuridae</taxon>
        <taxon>Enterobius</taxon>
    </lineage>
</organism>
<dbReference type="Proteomes" id="UP000274131">
    <property type="component" value="Unassembled WGS sequence"/>
</dbReference>
<accession>A0A0N4VEI5</accession>
<dbReference type="WBParaSite" id="EVEC_0000909601-mRNA-1">
    <property type="protein sequence ID" value="EVEC_0000909601-mRNA-1"/>
    <property type="gene ID" value="EVEC_0000909601"/>
</dbReference>
<gene>
    <name evidence="1" type="ORF">EVEC_LOCUS8537</name>
</gene>
<dbReference type="AlphaFoldDB" id="A0A0N4VEI5"/>
<keyword evidence="2" id="KW-1185">Reference proteome</keyword>